<keyword evidence="12" id="KW-1185">Reference proteome</keyword>
<dbReference type="CDD" id="cd01672">
    <property type="entry name" value="TMPK"/>
    <property type="match status" value="1"/>
</dbReference>
<dbReference type="Gene3D" id="3.40.50.150">
    <property type="entry name" value="Vaccinia Virus protein VP39"/>
    <property type="match status" value="1"/>
</dbReference>
<evidence type="ECO:0000313" key="11">
    <source>
        <dbReference type="EMBL" id="KAJ0980459.1"/>
    </source>
</evidence>
<dbReference type="InterPro" id="IPR018094">
    <property type="entry name" value="Thymidylate_kinase"/>
</dbReference>
<proteinExistence type="inferred from homology"/>
<accession>A0A9D5CWZ6</accession>
<reference evidence="11" key="1">
    <citation type="submission" date="2021-03" db="EMBL/GenBank/DDBJ databases">
        <authorList>
            <person name="Li Z."/>
            <person name="Yang C."/>
        </authorList>
    </citation>
    <scope>NUCLEOTIDE SEQUENCE</scope>
    <source>
        <strain evidence="11">Dzin_1.0</strain>
        <tissue evidence="11">Leaf</tissue>
    </source>
</reference>
<name>A0A9D5CWZ6_9LILI</name>
<dbReference type="PANTHER" id="PTHR10344:SF1">
    <property type="entry name" value="THYMIDYLATE KINASE"/>
    <property type="match status" value="1"/>
</dbReference>
<dbReference type="Proteomes" id="UP001085076">
    <property type="component" value="Miscellaneous, Linkage group lg02"/>
</dbReference>
<evidence type="ECO:0000256" key="1">
    <source>
        <dbReference type="ARBA" id="ARBA00004992"/>
    </source>
</evidence>
<dbReference type="NCBIfam" id="TIGR00041">
    <property type="entry name" value="DTMP_kinase"/>
    <property type="match status" value="1"/>
</dbReference>
<dbReference type="HAMAP" id="MF_00165">
    <property type="entry name" value="Thymidylate_kinase"/>
    <property type="match status" value="1"/>
</dbReference>
<dbReference type="GO" id="GO:0032259">
    <property type="term" value="P:methylation"/>
    <property type="evidence" value="ECO:0007669"/>
    <property type="project" value="InterPro"/>
</dbReference>
<dbReference type="SUPFAM" id="SSF52540">
    <property type="entry name" value="P-loop containing nucleoside triphosphate hydrolases"/>
    <property type="match status" value="1"/>
</dbReference>
<protein>
    <recommendedName>
        <fullName evidence="4">Thymidylate kinase</fullName>
        <ecNumber evidence="3">2.7.4.9</ecNumber>
    </recommendedName>
</protein>
<dbReference type="Gene3D" id="3.40.50.300">
    <property type="entry name" value="P-loop containing nucleotide triphosphate hydrolases"/>
    <property type="match status" value="1"/>
</dbReference>
<dbReference type="GO" id="GO:0006227">
    <property type="term" value="P:dUDP biosynthetic process"/>
    <property type="evidence" value="ECO:0007669"/>
    <property type="project" value="TreeGrafter"/>
</dbReference>
<comment type="similarity">
    <text evidence="2">Belongs to the thymidylate kinase family.</text>
</comment>
<evidence type="ECO:0000256" key="3">
    <source>
        <dbReference type="ARBA" id="ARBA00012980"/>
    </source>
</evidence>
<dbReference type="InterPro" id="IPR029063">
    <property type="entry name" value="SAM-dependent_MTases_sf"/>
</dbReference>
<dbReference type="GO" id="GO:0006233">
    <property type="term" value="P:dTDP biosynthetic process"/>
    <property type="evidence" value="ECO:0007669"/>
    <property type="project" value="InterPro"/>
</dbReference>
<dbReference type="PANTHER" id="PTHR10344">
    <property type="entry name" value="THYMIDYLATE KINASE"/>
    <property type="match status" value="1"/>
</dbReference>
<dbReference type="PROSITE" id="PS01331">
    <property type="entry name" value="THYMIDYLATE_KINASE"/>
    <property type="match status" value="1"/>
</dbReference>
<evidence type="ECO:0000256" key="8">
    <source>
        <dbReference type="ARBA" id="ARBA00022777"/>
    </source>
</evidence>
<dbReference type="InterPro" id="IPR018095">
    <property type="entry name" value="Thymidylate_kin_CS"/>
</dbReference>
<dbReference type="InterPro" id="IPR002052">
    <property type="entry name" value="DNA_methylase_N6_adenine_CS"/>
</dbReference>
<feature type="domain" description="Thymidylate kinase-like" evidence="10">
    <location>
        <begin position="166"/>
        <end position="342"/>
    </location>
</feature>
<evidence type="ECO:0000256" key="6">
    <source>
        <dbReference type="ARBA" id="ARBA00022727"/>
    </source>
</evidence>
<dbReference type="PROSITE" id="PS00092">
    <property type="entry name" value="N6_MTASE"/>
    <property type="match status" value="1"/>
</dbReference>
<dbReference type="GO" id="GO:0004798">
    <property type="term" value="F:dTMP kinase activity"/>
    <property type="evidence" value="ECO:0007669"/>
    <property type="project" value="UniProtKB-EC"/>
</dbReference>
<sequence length="367" mass="40798">MIEQSIYCSVLTAGRKGKLTGLVSNPPYIPSSDIPGLQAEVGRHEPKLALDGGMNGTDHLLHLCEESATALRPGGFFAFEPHRRSPYRRLNSRKSDTSEEELNFLSVCSRRICRMVILANANALNFGSHPLRSLKLCLRLSIKNLSQKIHMDNSQLLGSRGSLIVLEGLDRSGKTSQSAKLVSYLKSEGISVESWRFPDRSTSVGQMISAYLANETQLDDRTIHLLFSANRWEKRSLMESKLRNGTSLVIDRYSYSGVAFSAAKGLDTEWCKAPEVGLIAPDLVIFLDVSPERAAERGGYGTERYEHLEFQRKVAQHYANLQDASWKVIDGCLPVEDVENQIRELALNCLAKCRAGKPLTNLWLTSA</sequence>
<dbReference type="GO" id="GO:0005829">
    <property type="term" value="C:cytosol"/>
    <property type="evidence" value="ECO:0007669"/>
    <property type="project" value="TreeGrafter"/>
</dbReference>
<dbReference type="GO" id="GO:0006235">
    <property type="term" value="P:dTTP biosynthetic process"/>
    <property type="evidence" value="ECO:0007669"/>
    <property type="project" value="TreeGrafter"/>
</dbReference>
<dbReference type="GO" id="GO:0003676">
    <property type="term" value="F:nucleic acid binding"/>
    <property type="evidence" value="ECO:0007669"/>
    <property type="project" value="InterPro"/>
</dbReference>
<dbReference type="AlphaFoldDB" id="A0A9D5CWZ6"/>
<dbReference type="GO" id="GO:0004550">
    <property type="term" value="F:nucleoside diphosphate kinase activity"/>
    <property type="evidence" value="ECO:0007669"/>
    <property type="project" value="TreeGrafter"/>
</dbReference>
<dbReference type="EC" id="2.7.4.9" evidence="3"/>
<dbReference type="OrthoDB" id="425602at2759"/>
<keyword evidence="7" id="KW-0547">Nucleotide-binding</keyword>
<dbReference type="FunFam" id="3.40.50.300:FF:000679">
    <property type="entry name" value="Thymidylate kinase"/>
    <property type="match status" value="1"/>
</dbReference>
<evidence type="ECO:0000256" key="7">
    <source>
        <dbReference type="ARBA" id="ARBA00022741"/>
    </source>
</evidence>
<reference evidence="11" key="2">
    <citation type="journal article" date="2022" name="Hortic Res">
        <title>The genome of Dioscorea zingiberensis sheds light on the biosynthesis, origin and evolution of the medicinally important diosgenin saponins.</title>
        <authorList>
            <person name="Li Y."/>
            <person name="Tan C."/>
            <person name="Li Z."/>
            <person name="Guo J."/>
            <person name="Li S."/>
            <person name="Chen X."/>
            <person name="Wang C."/>
            <person name="Dai X."/>
            <person name="Yang H."/>
            <person name="Song W."/>
            <person name="Hou L."/>
            <person name="Xu J."/>
            <person name="Tong Z."/>
            <person name="Xu A."/>
            <person name="Yuan X."/>
            <person name="Wang W."/>
            <person name="Yang Q."/>
            <person name="Chen L."/>
            <person name="Sun Z."/>
            <person name="Wang K."/>
            <person name="Pan B."/>
            <person name="Chen J."/>
            <person name="Bao Y."/>
            <person name="Liu F."/>
            <person name="Qi X."/>
            <person name="Gang D.R."/>
            <person name="Wen J."/>
            <person name="Li J."/>
        </authorList>
    </citation>
    <scope>NUCLEOTIDE SEQUENCE</scope>
    <source>
        <strain evidence="11">Dzin_1.0</strain>
    </source>
</reference>
<dbReference type="GO" id="GO:0005739">
    <property type="term" value="C:mitochondrion"/>
    <property type="evidence" value="ECO:0007669"/>
    <property type="project" value="TreeGrafter"/>
</dbReference>
<keyword evidence="6" id="KW-0545">Nucleotide biosynthesis</keyword>
<dbReference type="Pfam" id="PF02223">
    <property type="entry name" value="Thymidylate_kin"/>
    <property type="match status" value="1"/>
</dbReference>
<dbReference type="SUPFAM" id="SSF53335">
    <property type="entry name" value="S-adenosyl-L-methionine-dependent methyltransferases"/>
    <property type="match status" value="1"/>
</dbReference>
<evidence type="ECO:0000313" key="12">
    <source>
        <dbReference type="Proteomes" id="UP001085076"/>
    </source>
</evidence>
<gene>
    <name evidence="11" type="ORF">J5N97_008714</name>
</gene>
<keyword evidence="9" id="KW-0067">ATP-binding</keyword>
<comment type="caution">
    <text evidence="11">The sequence shown here is derived from an EMBL/GenBank/DDBJ whole genome shotgun (WGS) entry which is preliminary data.</text>
</comment>
<comment type="pathway">
    <text evidence="1">Pyrimidine metabolism; dTTP biosynthesis.</text>
</comment>
<keyword evidence="8" id="KW-0418">Kinase</keyword>
<evidence type="ECO:0000259" key="10">
    <source>
        <dbReference type="Pfam" id="PF02223"/>
    </source>
</evidence>
<dbReference type="EMBL" id="JAGGNH010000002">
    <property type="protein sequence ID" value="KAJ0980459.1"/>
    <property type="molecule type" value="Genomic_DNA"/>
</dbReference>
<evidence type="ECO:0000256" key="5">
    <source>
        <dbReference type="ARBA" id="ARBA00022679"/>
    </source>
</evidence>
<dbReference type="GO" id="GO:0005634">
    <property type="term" value="C:nucleus"/>
    <property type="evidence" value="ECO:0007669"/>
    <property type="project" value="TreeGrafter"/>
</dbReference>
<dbReference type="InterPro" id="IPR039430">
    <property type="entry name" value="Thymidylate_kin-like_dom"/>
</dbReference>
<evidence type="ECO:0000256" key="9">
    <source>
        <dbReference type="ARBA" id="ARBA00022840"/>
    </source>
</evidence>
<evidence type="ECO:0000256" key="2">
    <source>
        <dbReference type="ARBA" id="ARBA00009776"/>
    </source>
</evidence>
<keyword evidence="5" id="KW-0808">Transferase</keyword>
<organism evidence="11 12">
    <name type="scientific">Dioscorea zingiberensis</name>
    <dbReference type="NCBI Taxonomy" id="325984"/>
    <lineage>
        <taxon>Eukaryota</taxon>
        <taxon>Viridiplantae</taxon>
        <taxon>Streptophyta</taxon>
        <taxon>Embryophyta</taxon>
        <taxon>Tracheophyta</taxon>
        <taxon>Spermatophyta</taxon>
        <taxon>Magnoliopsida</taxon>
        <taxon>Liliopsida</taxon>
        <taxon>Dioscoreales</taxon>
        <taxon>Dioscoreaceae</taxon>
        <taxon>Dioscorea</taxon>
    </lineage>
</organism>
<dbReference type="GO" id="GO:0008168">
    <property type="term" value="F:methyltransferase activity"/>
    <property type="evidence" value="ECO:0007669"/>
    <property type="project" value="InterPro"/>
</dbReference>
<dbReference type="InterPro" id="IPR027417">
    <property type="entry name" value="P-loop_NTPase"/>
</dbReference>
<evidence type="ECO:0000256" key="4">
    <source>
        <dbReference type="ARBA" id="ARBA00017144"/>
    </source>
</evidence>
<dbReference type="GO" id="GO:0005524">
    <property type="term" value="F:ATP binding"/>
    <property type="evidence" value="ECO:0007669"/>
    <property type="project" value="UniProtKB-KW"/>
</dbReference>